<evidence type="ECO:0000313" key="4">
    <source>
        <dbReference type="Proteomes" id="UP001226720"/>
    </source>
</evidence>
<dbReference type="Gene3D" id="1.25.40.10">
    <property type="entry name" value="Tetratricopeptide repeat domain"/>
    <property type="match status" value="1"/>
</dbReference>
<dbReference type="PROSITE" id="PS50005">
    <property type="entry name" value="TPR"/>
    <property type="match status" value="1"/>
</dbReference>
<accession>A0ABU0JZF8</accession>
<comment type="caution">
    <text evidence="3">The sequence shown here is derived from an EMBL/GenBank/DDBJ whole genome shotgun (WGS) entry which is preliminary data.</text>
</comment>
<evidence type="ECO:0000256" key="1">
    <source>
        <dbReference type="PROSITE-ProRule" id="PRU00339"/>
    </source>
</evidence>
<keyword evidence="4" id="KW-1185">Reference proteome</keyword>
<organism evidence="3 4">
    <name type="scientific">Guptibacillus hwajinpoensis</name>
    <dbReference type="NCBI Taxonomy" id="208199"/>
    <lineage>
        <taxon>Bacteria</taxon>
        <taxon>Bacillati</taxon>
        <taxon>Bacillota</taxon>
        <taxon>Bacilli</taxon>
        <taxon>Bacillales</taxon>
        <taxon>Guptibacillaceae</taxon>
        <taxon>Guptibacillus</taxon>
    </lineage>
</organism>
<feature type="transmembrane region" description="Helical" evidence="2">
    <location>
        <begin position="7"/>
        <end position="27"/>
    </location>
</feature>
<proteinExistence type="predicted"/>
<keyword evidence="1" id="KW-0802">TPR repeat</keyword>
<keyword evidence="2" id="KW-1133">Transmembrane helix</keyword>
<dbReference type="SUPFAM" id="SSF48452">
    <property type="entry name" value="TPR-like"/>
    <property type="match status" value="1"/>
</dbReference>
<dbReference type="RefSeq" id="WP_301550280.1">
    <property type="nucleotide sequence ID" value="NZ_JAQRMZ010000001.1"/>
</dbReference>
<dbReference type="EMBL" id="JAUSWM010000002">
    <property type="protein sequence ID" value="MDQ0482482.1"/>
    <property type="molecule type" value="Genomic_DNA"/>
</dbReference>
<reference evidence="3" key="1">
    <citation type="submission" date="2023-07" db="EMBL/GenBank/DDBJ databases">
        <title>Genomic Encyclopedia of Type Strains, Phase IV (KMG-IV): sequencing the most valuable type-strain genomes for metagenomic binning, comparative biology and taxonomic classification.</title>
        <authorList>
            <person name="Goeker M."/>
        </authorList>
    </citation>
    <scope>NUCLEOTIDE SEQUENCE [LARGE SCALE GENOMIC DNA]</scope>
    <source>
        <strain evidence="3">JSM 076093</strain>
    </source>
</reference>
<sequence length="233" mass="27685">MKKNKKNIGVITISVISIGLLFILYNYQDKLTEAQVPNVEKEIENLERINENDSQEITYEELLKLGFYYEKENEDDNAREIYLELTQTYKENYLGWHRLANLYEKNKEFDKAVATREQTIKIAPENYDMYWYLSVSLLTRDFERALTVGEKAESLIENEDSSKEFIKDYNSLLRKLNEESHFQSYLQMIEGDYLEGSPQIRLFLIQKVNQDFDLNEKEKKVLKSIKNSILENE</sequence>
<dbReference type="InterPro" id="IPR019734">
    <property type="entry name" value="TPR_rpt"/>
</dbReference>
<dbReference type="GeneID" id="301325501"/>
<keyword evidence="2" id="KW-0812">Transmembrane</keyword>
<dbReference type="Proteomes" id="UP001226720">
    <property type="component" value="Unassembled WGS sequence"/>
</dbReference>
<name>A0ABU0JZF8_9BACL</name>
<gene>
    <name evidence="3" type="ORF">QO000_001451</name>
</gene>
<evidence type="ECO:0000313" key="3">
    <source>
        <dbReference type="EMBL" id="MDQ0482482.1"/>
    </source>
</evidence>
<keyword evidence="2" id="KW-0472">Membrane</keyword>
<feature type="repeat" description="TPR" evidence="1">
    <location>
        <begin position="93"/>
        <end position="126"/>
    </location>
</feature>
<protein>
    <submittedName>
        <fullName evidence="3">Tetratricopeptide (TPR) repeat protein</fullName>
    </submittedName>
</protein>
<dbReference type="InterPro" id="IPR011990">
    <property type="entry name" value="TPR-like_helical_dom_sf"/>
</dbReference>
<dbReference type="SMART" id="SM00028">
    <property type="entry name" value="TPR"/>
    <property type="match status" value="2"/>
</dbReference>
<evidence type="ECO:0000256" key="2">
    <source>
        <dbReference type="SAM" id="Phobius"/>
    </source>
</evidence>